<protein>
    <submittedName>
        <fullName evidence="2">Uncharacterized protein</fullName>
    </submittedName>
</protein>
<evidence type="ECO:0000256" key="1">
    <source>
        <dbReference type="SAM" id="MobiDB-lite"/>
    </source>
</evidence>
<evidence type="ECO:0000313" key="2">
    <source>
        <dbReference type="EMBL" id="MCY1014007.1"/>
    </source>
</evidence>
<dbReference type="EMBL" id="JAPNKE010000002">
    <property type="protein sequence ID" value="MCY1014007.1"/>
    <property type="molecule type" value="Genomic_DNA"/>
</dbReference>
<reference evidence="2" key="1">
    <citation type="submission" date="2022-11" db="EMBL/GenBank/DDBJ databases">
        <title>Minimal conservation of predation-associated metabolite biosynthetic gene clusters underscores biosynthetic potential of Myxococcota including descriptions for ten novel species: Archangium lansinium sp. nov., Myxococcus landrumus sp. nov., Nannocystis bai.</title>
        <authorList>
            <person name="Ahearne A."/>
            <person name="Stevens C."/>
            <person name="Phillips K."/>
        </authorList>
    </citation>
    <scope>NUCLEOTIDE SEQUENCE</scope>
    <source>
        <strain evidence="2">Na p29</strain>
    </source>
</reference>
<sequence length="128" mass="14034">MLDAGNDRRFPAKTPIPLSYIDKVRPTLTGPPGAVQCQIDDGPVERDETFEALLHDSREKVGFHRLRCWPEERPDEAATTSVQIVSAGVVFASSDAAFVQRIEAGEQDSGANSQSPADRLRIDINNTK</sequence>
<dbReference type="Proteomes" id="UP001150924">
    <property type="component" value="Unassembled WGS sequence"/>
</dbReference>
<feature type="region of interest" description="Disordered" evidence="1">
    <location>
        <begin position="105"/>
        <end position="128"/>
    </location>
</feature>
<comment type="caution">
    <text evidence="2">The sequence shown here is derived from an EMBL/GenBank/DDBJ whole genome shotgun (WGS) entry which is preliminary data.</text>
</comment>
<keyword evidence="3" id="KW-1185">Reference proteome</keyword>
<proteinExistence type="predicted"/>
<organism evidence="2 3">
    <name type="scientific">Nannocystis pusilla</name>
    <dbReference type="NCBI Taxonomy" id="889268"/>
    <lineage>
        <taxon>Bacteria</taxon>
        <taxon>Pseudomonadati</taxon>
        <taxon>Myxococcota</taxon>
        <taxon>Polyangia</taxon>
        <taxon>Nannocystales</taxon>
        <taxon>Nannocystaceae</taxon>
        <taxon>Nannocystis</taxon>
    </lineage>
</organism>
<evidence type="ECO:0000313" key="3">
    <source>
        <dbReference type="Proteomes" id="UP001150924"/>
    </source>
</evidence>
<dbReference type="RefSeq" id="WP_267778208.1">
    <property type="nucleotide sequence ID" value="NZ_JAPNKE010000002.1"/>
</dbReference>
<name>A0A9X3J2N9_9BACT</name>
<dbReference type="AlphaFoldDB" id="A0A9X3J2N9"/>
<accession>A0A9X3J2N9</accession>
<gene>
    <name evidence="2" type="ORF">OV079_52500</name>
</gene>